<dbReference type="Gene3D" id="2.40.160.20">
    <property type="match status" value="1"/>
</dbReference>
<evidence type="ECO:0000256" key="1">
    <source>
        <dbReference type="HAMAP-Rule" id="MF_00775"/>
    </source>
</evidence>
<dbReference type="Pfam" id="PF11578">
    <property type="entry name" value="DUF3237"/>
    <property type="match status" value="1"/>
</dbReference>
<organism evidence="2 3">
    <name type="scientific">Arthrobacter mangrovi</name>
    <dbReference type="NCBI Taxonomy" id="2966350"/>
    <lineage>
        <taxon>Bacteria</taxon>
        <taxon>Bacillati</taxon>
        <taxon>Actinomycetota</taxon>
        <taxon>Actinomycetes</taxon>
        <taxon>Micrococcales</taxon>
        <taxon>Micrococcaceae</taxon>
        <taxon>Arthrobacter</taxon>
    </lineage>
</organism>
<accession>A0ABQ5MUT1</accession>
<proteinExistence type="inferred from homology"/>
<evidence type="ECO:0000313" key="2">
    <source>
        <dbReference type="EMBL" id="GLB67694.1"/>
    </source>
</evidence>
<gene>
    <name evidence="2" type="ORF">AHIS1636_21340</name>
</gene>
<comment type="caution">
    <text evidence="2">The sequence shown here is derived from an EMBL/GenBank/DDBJ whole genome shotgun (WGS) entry which is preliminary data.</text>
</comment>
<comment type="similarity">
    <text evidence="1">Belongs to the UPF0311 family.</text>
</comment>
<protein>
    <recommendedName>
        <fullName evidence="1">UPF0311 protein AHIS1636_21340</fullName>
    </recommendedName>
</protein>
<dbReference type="PANTHER" id="PTHR37315:SF1">
    <property type="entry name" value="UPF0311 PROTEIN BLR7842"/>
    <property type="match status" value="1"/>
</dbReference>
<dbReference type="EMBL" id="BRVS01000008">
    <property type="protein sequence ID" value="GLB67694.1"/>
    <property type="molecule type" value="Genomic_DNA"/>
</dbReference>
<name>A0ABQ5MUT1_9MICC</name>
<evidence type="ECO:0000313" key="3">
    <source>
        <dbReference type="Proteomes" id="UP001209654"/>
    </source>
</evidence>
<dbReference type="Proteomes" id="UP001209654">
    <property type="component" value="Unassembled WGS sequence"/>
</dbReference>
<keyword evidence="3" id="KW-1185">Reference proteome</keyword>
<dbReference type="InterPro" id="IPR020915">
    <property type="entry name" value="UPF0311"/>
</dbReference>
<dbReference type="PANTHER" id="PTHR37315">
    <property type="entry name" value="UPF0311 PROTEIN BLR7842"/>
    <property type="match status" value="1"/>
</dbReference>
<reference evidence="2 3" key="1">
    <citation type="journal article" date="2023" name="Int. J. Syst. Evol. Microbiol.">
        <title>Arthrobacter mangrovi sp. nov., an actinobacterium isolated from the rhizosphere of a mangrove.</title>
        <authorList>
            <person name="Hamada M."/>
            <person name="Saitou S."/>
            <person name="Enomoto N."/>
            <person name="Nanri K."/>
            <person name="Hidaka K."/>
            <person name="Miura T."/>
            <person name="Tamura T."/>
        </authorList>
    </citation>
    <scope>NUCLEOTIDE SEQUENCE [LARGE SCALE GENOMIC DNA]</scope>
    <source>
        <strain evidence="2 3">NBRC 112813</strain>
    </source>
</reference>
<dbReference type="HAMAP" id="MF_00775">
    <property type="entry name" value="UPF0311"/>
    <property type="match status" value="1"/>
</dbReference>
<sequence length="157" mass="16756">MSGAVPRPALTHFASVTVEVGEVLDLGETIDGRRRVVPIRGGSVAGNGWSGRVLDAGADFQLYPSADTAYLTATYVIEAGDGTRLFVENKALRAGRPEDLARMVSGCTVDPSLIYFRCAPRITAATDSAFAWVNSRLFVGSGVRTPDSVRLEFFAVD</sequence>